<proteinExistence type="predicted"/>
<keyword evidence="1" id="KW-0812">Transmembrane</keyword>
<dbReference type="AlphaFoldDB" id="A0A923E3P7"/>
<feature type="transmembrane region" description="Helical" evidence="1">
    <location>
        <begin position="150"/>
        <end position="170"/>
    </location>
</feature>
<gene>
    <name evidence="2" type="ORF">HD592_000797</name>
</gene>
<reference evidence="2" key="1">
    <citation type="submission" date="2020-08" db="EMBL/GenBank/DDBJ databases">
        <title>Sequencing the genomes of 1000 actinobacteria strains.</title>
        <authorList>
            <person name="Klenk H.-P."/>
        </authorList>
    </citation>
    <scope>NUCLEOTIDE SEQUENCE</scope>
    <source>
        <strain evidence="2">DSM 10695</strain>
    </source>
</reference>
<evidence type="ECO:0000256" key="1">
    <source>
        <dbReference type="SAM" id="Phobius"/>
    </source>
</evidence>
<protein>
    <recommendedName>
        <fullName evidence="4">DUF3267 domain-containing protein</fullName>
    </recommendedName>
</protein>
<keyword evidence="1" id="KW-0472">Membrane</keyword>
<feature type="transmembrane region" description="Helical" evidence="1">
    <location>
        <begin position="120"/>
        <end position="144"/>
    </location>
</feature>
<dbReference type="Proteomes" id="UP000617426">
    <property type="component" value="Unassembled WGS sequence"/>
</dbReference>
<dbReference type="EMBL" id="JACHMK010000001">
    <property type="protein sequence ID" value="MBB6334232.1"/>
    <property type="molecule type" value="Genomic_DNA"/>
</dbReference>
<evidence type="ECO:0000313" key="2">
    <source>
        <dbReference type="EMBL" id="MBB6334232.1"/>
    </source>
</evidence>
<sequence>MMISLPPGVRIDPPRMRAIDETTDRIVALNSEELCLLGRLIDFGSHRNGPIDSTPFSLEDSSIRHLAGLGLVNIRMRPRFLLKSFLTGRFNILQSIWRMGTRRLPAGPSLIHSALSSIRAAISAFWAPTLIFSIGFGMISLHLNMGGEEFFGALIAPMCFTASLGVHEFAHLRVLRRILKDNRRGALLVGPLRLAVTRPQLQGRPLRLVALAGPVGGIGAGVAIVAIPTPWCTFVGFFSICYHLANAWPWAHDGRHIWTGKE</sequence>
<accession>A0A923E3P7</accession>
<evidence type="ECO:0008006" key="4">
    <source>
        <dbReference type="Google" id="ProtNLM"/>
    </source>
</evidence>
<evidence type="ECO:0000313" key="3">
    <source>
        <dbReference type="Proteomes" id="UP000617426"/>
    </source>
</evidence>
<organism evidence="2 3">
    <name type="scientific">Schaalia hyovaginalis</name>
    <dbReference type="NCBI Taxonomy" id="29316"/>
    <lineage>
        <taxon>Bacteria</taxon>
        <taxon>Bacillati</taxon>
        <taxon>Actinomycetota</taxon>
        <taxon>Actinomycetes</taxon>
        <taxon>Actinomycetales</taxon>
        <taxon>Actinomycetaceae</taxon>
        <taxon>Schaalia</taxon>
    </lineage>
</organism>
<comment type="caution">
    <text evidence="2">The sequence shown here is derived from an EMBL/GenBank/DDBJ whole genome shotgun (WGS) entry which is preliminary data.</text>
</comment>
<name>A0A923E3P7_9ACTO</name>
<feature type="transmembrane region" description="Helical" evidence="1">
    <location>
        <begin position="208"/>
        <end position="227"/>
    </location>
</feature>
<keyword evidence="1" id="KW-1133">Transmembrane helix</keyword>
<keyword evidence="3" id="KW-1185">Reference proteome</keyword>